<evidence type="ECO:0000256" key="1">
    <source>
        <dbReference type="SAM" id="MobiDB-lite"/>
    </source>
</evidence>
<evidence type="ECO:0000313" key="3">
    <source>
        <dbReference type="Proteomes" id="UP000562322"/>
    </source>
</evidence>
<proteinExistence type="predicted"/>
<feature type="compositionally biased region" description="Basic and acidic residues" evidence="1">
    <location>
        <begin position="38"/>
        <end position="49"/>
    </location>
</feature>
<evidence type="ECO:0000313" key="2">
    <source>
        <dbReference type="EMBL" id="NXL85910.1"/>
    </source>
</evidence>
<dbReference type="Proteomes" id="UP000562322">
    <property type="component" value="Unassembled WGS sequence"/>
</dbReference>
<feature type="non-terminal residue" evidence="2">
    <location>
        <position position="49"/>
    </location>
</feature>
<comment type="caution">
    <text evidence="2">The sequence shown here is derived from an EMBL/GenBank/DDBJ whole genome shotgun (WGS) entry which is preliminary data.</text>
</comment>
<accession>A0A7L0W418</accession>
<dbReference type="OrthoDB" id="6019271at2759"/>
<reference evidence="2 3" key="1">
    <citation type="submission" date="2019-09" db="EMBL/GenBank/DDBJ databases">
        <title>Bird 10,000 Genomes (B10K) Project - Family phase.</title>
        <authorList>
            <person name="Zhang G."/>
        </authorList>
    </citation>
    <scope>NUCLEOTIDE SEQUENCE [LARGE SCALE GENOMIC DNA]</scope>
    <source>
        <strain evidence="2">B10K-DU-001-39</strain>
        <tissue evidence="2">Muscle</tissue>
    </source>
</reference>
<gene>
    <name evidence="2" type="primary">Dtnb</name>
    <name evidence="2" type="ORF">ALELAT_R04263</name>
</gene>
<name>A0A7L0W418_ALELA</name>
<dbReference type="EMBL" id="VXAV01002966">
    <property type="protein sequence ID" value="NXL85910.1"/>
    <property type="molecule type" value="Genomic_DNA"/>
</dbReference>
<keyword evidence="3" id="KW-1185">Reference proteome</keyword>
<protein>
    <submittedName>
        <fullName evidence="2">DTNB protein</fullName>
    </submittedName>
</protein>
<sequence>GARRNLRSDLLVAADSITSTMSSLVKELRSAEEEDEEEAKKLPNGKDRG</sequence>
<organism evidence="2 3">
    <name type="scientific">Alectura lathami</name>
    <name type="common">Australian brush turkey</name>
    <dbReference type="NCBI Taxonomy" id="81907"/>
    <lineage>
        <taxon>Eukaryota</taxon>
        <taxon>Metazoa</taxon>
        <taxon>Chordata</taxon>
        <taxon>Craniata</taxon>
        <taxon>Vertebrata</taxon>
        <taxon>Euteleostomi</taxon>
        <taxon>Archelosauria</taxon>
        <taxon>Archosauria</taxon>
        <taxon>Dinosauria</taxon>
        <taxon>Saurischia</taxon>
        <taxon>Theropoda</taxon>
        <taxon>Coelurosauria</taxon>
        <taxon>Aves</taxon>
        <taxon>Neognathae</taxon>
        <taxon>Galloanserae</taxon>
        <taxon>Galliformes</taxon>
        <taxon>Megapodiidae</taxon>
        <taxon>Alectura</taxon>
    </lineage>
</organism>
<feature type="region of interest" description="Disordered" evidence="1">
    <location>
        <begin position="25"/>
        <end position="49"/>
    </location>
</feature>
<feature type="non-terminal residue" evidence="2">
    <location>
        <position position="1"/>
    </location>
</feature>
<dbReference type="AlphaFoldDB" id="A0A7L0W418"/>